<sequence length="181" mass="21169">MSIEFNQLRELLQQQQKQFEEAQLKLIEPLTQRLHIQTAATSTGIRKMRTPRLAIEKLVDPEVKRNYQNQLLEYLPKSTASDITGHWEKISKALLKDGTSVCVGCCFGQKAYPTQDWPGIRDACRSGIKPRSDWSKIWTQQPIMTQYWPIAGCRWCIQNASEFPESYYRLRYIYEALYKCT</sequence>
<proteinExistence type="predicted"/>
<evidence type="ECO:0000313" key="1">
    <source>
        <dbReference type="EMBL" id="GAA48508.1"/>
    </source>
</evidence>
<evidence type="ECO:0000313" key="2">
    <source>
        <dbReference type="Proteomes" id="UP000008909"/>
    </source>
</evidence>
<dbReference type="Proteomes" id="UP000008909">
    <property type="component" value="Unassembled WGS sequence"/>
</dbReference>
<gene>
    <name evidence="1" type="ORF">CLF_101693</name>
</gene>
<dbReference type="AlphaFoldDB" id="G7Y6C4"/>
<reference key="2">
    <citation type="submission" date="2011-10" db="EMBL/GenBank/DDBJ databases">
        <title>The genome and transcriptome sequence of Clonorchis sinensis provide insights into the carcinogenic liver fluke.</title>
        <authorList>
            <person name="Wang X."/>
            <person name="Huang Y."/>
            <person name="Chen W."/>
            <person name="Liu H."/>
            <person name="Guo L."/>
            <person name="Chen Y."/>
            <person name="Luo F."/>
            <person name="Zhou W."/>
            <person name="Sun J."/>
            <person name="Mao Q."/>
            <person name="Liang P."/>
            <person name="Zhou C."/>
            <person name="Tian Y."/>
            <person name="Men J."/>
            <person name="Lv X."/>
            <person name="Huang L."/>
            <person name="Zhou J."/>
            <person name="Hu Y."/>
            <person name="Li R."/>
            <person name="Zhang F."/>
            <person name="Lei H."/>
            <person name="Li X."/>
            <person name="Hu X."/>
            <person name="Liang C."/>
            <person name="Xu J."/>
            <person name="Wu Z."/>
            <person name="Yu X."/>
        </authorList>
    </citation>
    <scope>NUCLEOTIDE SEQUENCE</scope>
    <source>
        <strain>Henan</strain>
    </source>
</reference>
<keyword evidence="2" id="KW-1185">Reference proteome</keyword>
<dbReference type="EMBL" id="DF142893">
    <property type="protein sequence ID" value="GAA48508.1"/>
    <property type="molecule type" value="Genomic_DNA"/>
</dbReference>
<reference evidence="1" key="1">
    <citation type="journal article" date="2011" name="Genome Biol.">
        <title>The draft genome of the carcinogenic human liver fluke Clonorchis sinensis.</title>
        <authorList>
            <person name="Wang X."/>
            <person name="Chen W."/>
            <person name="Huang Y."/>
            <person name="Sun J."/>
            <person name="Men J."/>
            <person name="Liu H."/>
            <person name="Luo F."/>
            <person name="Guo L."/>
            <person name="Lv X."/>
            <person name="Deng C."/>
            <person name="Zhou C."/>
            <person name="Fan Y."/>
            <person name="Li X."/>
            <person name="Huang L."/>
            <person name="Hu Y."/>
            <person name="Liang C."/>
            <person name="Hu X."/>
            <person name="Xu J."/>
            <person name="Yu X."/>
        </authorList>
    </citation>
    <scope>NUCLEOTIDE SEQUENCE [LARGE SCALE GENOMIC DNA]</scope>
    <source>
        <strain evidence="1">Henan</strain>
    </source>
</reference>
<accession>G7Y6C4</accession>
<name>G7Y6C4_CLOSI</name>
<protein>
    <submittedName>
        <fullName evidence="1">Uncharacterized protein</fullName>
    </submittedName>
</protein>
<organism evidence="1 2">
    <name type="scientific">Clonorchis sinensis</name>
    <name type="common">Chinese liver fluke</name>
    <dbReference type="NCBI Taxonomy" id="79923"/>
    <lineage>
        <taxon>Eukaryota</taxon>
        <taxon>Metazoa</taxon>
        <taxon>Spiralia</taxon>
        <taxon>Lophotrochozoa</taxon>
        <taxon>Platyhelminthes</taxon>
        <taxon>Trematoda</taxon>
        <taxon>Digenea</taxon>
        <taxon>Opisthorchiida</taxon>
        <taxon>Opisthorchiata</taxon>
        <taxon>Opisthorchiidae</taxon>
        <taxon>Clonorchis</taxon>
    </lineage>
</organism>